<evidence type="ECO:0000259" key="1">
    <source>
        <dbReference type="Pfam" id="PF25056"/>
    </source>
</evidence>
<dbReference type="HOGENOM" id="CLU_150683_1_0_10"/>
<sequence length="161" mass="18493">MLGNKYYFFLFKKMYISGKNINPQIIMMTEELIRLKSIGPIDYYLRPDKIIYAKFDASKKSLTVKDIDESLLLLEEQAKIQGQALLVLVNLHQMPSLPIEVRKHLRSKEVSQFHENSKATALVISNSLSRLLGNLLLTLVTGQVIKLFATEEKAIDWLKQL</sequence>
<dbReference type="AlphaFoldDB" id="H6L5S2"/>
<accession>H6L5S2</accession>
<dbReference type="Proteomes" id="UP000007519">
    <property type="component" value="Chromosome"/>
</dbReference>
<feature type="domain" description="DUF7793" evidence="1">
    <location>
        <begin position="66"/>
        <end position="160"/>
    </location>
</feature>
<dbReference type="eggNOG" id="ENOG5033EW7">
    <property type="taxonomic scope" value="Bacteria"/>
</dbReference>
<reference evidence="2 3" key="1">
    <citation type="journal article" date="2012" name="Stand. Genomic Sci.">
        <title>Complete genome sequencing and analysis of Saprospira grandis str. Lewin, a predatory marine bacterium.</title>
        <authorList>
            <person name="Saw J.H."/>
            <person name="Yuryev A."/>
            <person name="Kanbe M."/>
            <person name="Hou S."/>
            <person name="Young A.G."/>
            <person name="Aizawa S."/>
            <person name="Alam M."/>
        </authorList>
    </citation>
    <scope>NUCLEOTIDE SEQUENCE [LARGE SCALE GENOMIC DNA]</scope>
    <source>
        <strain evidence="2 3">Lewin</strain>
    </source>
</reference>
<dbReference type="InterPro" id="IPR056695">
    <property type="entry name" value="DUF7793"/>
</dbReference>
<dbReference type="Pfam" id="PF25056">
    <property type="entry name" value="DUF7793"/>
    <property type="match status" value="1"/>
</dbReference>
<evidence type="ECO:0000313" key="3">
    <source>
        <dbReference type="Proteomes" id="UP000007519"/>
    </source>
</evidence>
<dbReference type="KEGG" id="sgn:SGRA_3598"/>
<evidence type="ECO:0000313" key="2">
    <source>
        <dbReference type="EMBL" id="AFC26322.1"/>
    </source>
</evidence>
<protein>
    <recommendedName>
        <fullName evidence="1">DUF7793 domain-containing protein</fullName>
    </recommendedName>
</protein>
<dbReference type="EMBL" id="CP002831">
    <property type="protein sequence ID" value="AFC26322.1"/>
    <property type="molecule type" value="Genomic_DNA"/>
</dbReference>
<organism evidence="2 3">
    <name type="scientific">Saprospira grandis (strain Lewin)</name>
    <dbReference type="NCBI Taxonomy" id="984262"/>
    <lineage>
        <taxon>Bacteria</taxon>
        <taxon>Pseudomonadati</taxon>
        <taxon>Bacteroidota</taxon>
        <taxon>Saprospiria</taxon>
        <taxon>Saprospirales</taxon>
        <taxon>Saprospiraceae</taxon>
        <taxon>Saprospira</taxon>
    </lineage>
</organism>
<gene>
    <name evidence="2" type="ordered locus">SGRA_3598</name>
</gene>
<dbReference type="STRING" id="984262.SGRA_3598"/>
<proteinExistence type="predicted"/>
<dbReference type="OrthoDB" id="1358466at2"/>
<dbReference type="Gene3D" id="3.40.970.30">
    <property type="entry name" value="yp_829618.1 like domains"/>
    <property type="match status" value="1"/>
</dbReference>
<keyword evidence="3" id="KW-1185">Reference proteome</keyword>
<name>H6L5S2_SAPGL</name>